<accession>A0AAN7R5N7</accession>
<gene>
    <name evidence="2" type="ORF">SAY86_023294</name>
</gene>
<evidence type="ECO:0000313" key="3">
    <source>
        <dbReference type="Proteomes" id="UP001346149"/>
    </source>
</evidence>
<reference evidence="2 3" key="1">
    <citation type="journal article" date="2023" name="Hortic Res">
        <title>Pangenome of water caltrop reveals structural variations and asymmetric subgenome divergence after allopolyploidization.</title>
        <authorList>
            <person name="Zhang X."/>
            <person name="Chen Y."/>
            <person name="Wang L."/>
            <person name="Yuan Y."/>
            <person name="Fang M."/>
            <person name="Shi L."/>
            <person name="Lu R."/>
            <person name="Comes H.P."/>
            <person name="Ma Y."/>
            <person name="Chen Y."/>
            <person name="Huang G."/>
            <person name="Zhou Y."/>
            <person name="Zheng Z."/>
            <person name="Qiu Y."/>
        </authorList>
    </citation>
    <scope>NUCLEOTIDE SEQUENCE [LARGE SCALE GENOMIC DNA]</scope>
    <source>
        <strain evidence="2">F231</strain>
    </source>
</reference>
<keyword evidence="3" id="KW-1185">Reference proteome</keyword>
<dbReference type="EMBL" id="JAXQNO010000008">
    <property type="protein sequence ID" value="KAK4792859.1"/>
    <property type="molecule type" value="Genomic_DNA"/>
</dbReference>
<sequence length="112" mass="12680">MKRMNKNSSMKILPVLLLCLLLLLPNAVQGIRLGQRLSTLIGHRKIQVEVTPIREADKRGEAHSACRGDGCTVSAMKKRVSGPSRKSSKDWLPSIQEDYYGPRHHIPRHHKH</sequence>
<feature type="chain" id="PRO_5042830019" evidence="1">
    <location>
        <begin position="31"/>
        <end position="112"/>
    </location>
</feature>
<dbReference type="Proteomes" id="UP001346149">
    <property type="component" value="Unassembled WGS sequence"/>
</dbReference>
<evidence type="ECO:0000313" key="2">
    <source>
        <dbReference type="EMBL" id="KAK4792859.1"/>
    </source>
</evidence>
<comment type="caution">
    <text evidence="2">The sequence shown here is derived from an EMBL/GenBank/DDBJ whole genome shotgun (WGS) entry which is preliminary data.</text>
</comment>
<proteinExistence type="predicted"/>
<name>A0AAN7R5N7_TRANT</name>
<dbReference type="AlphaFoldDB" id="A0AAN7R5N7"/>
<protein>
    <submittedName>
        <fullName evidence="2">Uncharacterized protein</fullName>
    </submittedName>
</protein>
<evidence type="ECO:0000256" key="1">
    <source>
        <dbReference type="SAM" id="SignalP"/>
    </source>
</evidence>
<keyword evidence="1" id="KW-0732">Signal</keyword>
<organism evidence="2 3">
    <name type="scientific">Trapa natans</name>
    <name type="common">Water chestnut</name>
    <dbReference type="NCBI Taxonomy" id="22666"/>
    <lineage>
        <taxon>Eukaryota</taxon>
        <taxon>Viridiplantae</taxon>
        <taxon>Streptophyta</taxon>
        <taxon>Embryophyta</taxon>
        <taxon>Tracheophyta</taxon>
        <taxon>Spermatophyta</taxon>
        <taxon>Magnoliopsida</taxon>
        <taxon>eudicotyledons</taxon>
        <taxon>Gunneridae</taxon>
        <taxon>Pentapetalae</taxon>
        <taxon>rosids</taxon>
        <taxon>malvids</taxon>
        <taxon>Myrtales</taxon>
        <taxon>Lythraceae</taxon>
        <taxon>Trapa</taxon>
    </lineage>
</organism>
<feature type="signal peptide" evidence="1">
    <location>
        <begin position="1"/>
        <end position="30"/>
    </location>
</feature>